<evidence type="ECO:0000313" key="2">
    <source>
        <dbReference type="EMBL" id="CUR33963.1"/>
    </source>
</evidence>
<keyword evidence="1" id="KW-1133">Transmembrane helix</keyword>
<dbReference type="Proteomes" id="UP000184315">
    <property type="component" value="Unassembled WGS sequence"/>
</dbReference>
<protein>
    <submittedName>
        <fullName evidence="2">Uncharacterized protein</fullName>
    </submittedName>
</protein>
<accession>A0A1J1LN94</accession>
<feature type="transmembrane region" description="Helical" evidence="1">
    <location>
        <begin position="6"/>
        <end position="23"/>
    </location>
</feature>
<dbReference type="AlphaFoldDB" id="A0A1J1LN94"/>
<evidence type="ECO:0000313" key="3">
    <source>
        <dbReference type="Proteomes" id="UP000184315"/>
    </source>
</evidence>
<name>A0A1J1LN94_9CYAN</name>
<evidence type="ECO:0000256" key="1">
    <source>
        <dbReference type="SAM" id="Phobius"/>
    </source>
</evidence>
<keyword evidence="3" id="KW-1185">Reference proteome</keyword>
<proteinExistence type="predicted"/>
<dbReference type="EMBL" id="CZDF01000166">
    <property type="protein sequence ID" value="CUR33963.1"/>
    <property type="molecule type" value="Genomic_DNA"/>
</dbReference>
<gene>
    <name evidence="2" type="ORF">PL921460072</name>
</gene>
<keyword evidence="1" id="KW-0812">Transmembrane</keyword>
<sequence>MKEKEIVAGAIAILSLGFNLGLMGVPQVLMLLIVGVAFIAWSYWV</sequence>
<dbReference type="STRING" id="671072.PL921460072"/>
<keyword evidence="1" id="KW-0472">Membrane</keyword>
<organism evidence="2 3">
    <name type="scientific">Planktothrix tepida PCC 9214</name>
    <dbReference type="NCBI Taxonomy" id="671072"/>
    <lineage>
        <taxon>Bacteria</taxon>
        <taxon>Bacillati</taxon>
        <taxon>Cyanobacteriota</taxon>
        <taxon>Cyanophyceae</taxon>
        <taxon>Oscillatoriophycideae</taxon>
        <taxon>Oscillatoriales</taxon>
        <taxon>Microcoleaceae</taxon>
        <taxon>Planktothrix</taxon>
    </lineage>
</organism>
<reference evidence="3" key="1">
    <citation type="submission" date="2015-10" db="EMBL/GenBank/DDBJ databases">
        <authorList>
            <person name="Regsiter A."/>
            <person name="william w."/>
        </authorList>
    </citation>
    <scope>NUCLEOTIDE SEQUENCE [LARGE SCALE GENOMIC DNA]</scope>
</reference>